<evidence type="ECO:0000313" key="5">
    <source>
        <dbReference type="Proteomes" id="UP000481153"/>
    </source>
</evidence>
<dbReference type="PANTHER" id="PTHR24567:SF74">
    <property type="entry name" value="HTH-TYPE TRANSCRIPTIONAL REGULATOR ARCR"/>
    <property type="match status" value="1"/>
</dbReference>
<accession>A0A6G0XXK8</accession>
<organism evidence="4 5">
    <name type="scientific">Aphanomyces euteiches</name>
    <dbReference type="NCBI Taxonomy" id="100861"/>
    <lineage>
        <taxon>Eukaryota</taxon>
        <taxon>Sar</taxon>
        <taxon>Stramenopiles</taxon>
        <taxon>Oomycota</taxon>
        <taxon>Saprolegniomycetes</taxon>
        <taxon>Saprolegniales</taxon>
        <taxon>Verrucalvaceae</taxon>
        <taxon>Aphanomyces</taxon>
    </lineage>
</organism>
<keyword evidence="2" id="KW-0812">Transmembrane</keyword>
<dbReference type="SMART" id="SM00100">
    <property type="entry name" value="cNMP"/>
    <property type="match status" value="2"/>
</dbReference>
<keyword evidence="2" id="KW-1133">Transmembrane helix</keyword>
<feature type="region of interest" description="Disordered" evidence="1">
    <location>
        <begin position="1370"/>
        <end position="1411"/>
    </location>
</feature>
<dbReference type="PROSITE" id="PS50042">
    <property type="entry name" value="CNMP_BINDING_3"/>
    <property type="match status" value="2"/>
</dbReference>
<dbReference type="InterPro" id="IPR014710">
    <property type="entry name" value="RmlC-like_jellyroll"/>
</dbReference>
<gene>
    <name evidence="4" type="ORF">Ae201684_000370</name>
</gene>
<proteinExistence type="predicted"/>
<evidence type="ECO:0000256" key="2">
    <source>
        <dbReference type="SAM" id="Phobius"/>
    </source>
</evidence>
<protein>
    <recommendedName>
        <fullName evidence="3">Cyclic nucleotide-binding domain-containing protein</fullName>
    </recommendedName>
</protein>
<dbReference type="VEuPathDB" id="FungiDB:AeMF1_005264"/>
<feature type="transmembrane region" description="Helical" evidence="2">
    <location>
        <begin position="98"/>
        <end position="117"/>
    </location>
</feature>
<feature type="domain" description="Cyclic nucleotide-binding" evidence="3">
    <location>
        <begin position="998"/>
        <end position="1116"/>
    </location>
</feature>
<dbReference type="EMBL" id="VJMJ01000002">
    <property type="protein sequence ID" value="KAF0745344.1"/>
    <property type="molecule type" value="Genomic_DNA"/>
</dbReference>
<evidence type="ECO:0000313" key="4">
    <source>
        <dbReference type="EMBL" id="KAF0745344.1"/>
    </source>
</evidence>
<dbReference type="InterPro" id="IPR018490">
    <property type="entry name" value="cNMP-bd_dom_sf"/>
</dbReference>
<feature type="domain" description="Cyclic nucleotide-binding" evidence="3">
    <location>
        <begin position="1232"/>
        <end position="1316"/>
    </location>
</feature>
<feature type="transmembrane region" description="Helical" evidence="2">
    <location>
        <begin position="41"/>
        <end position="60"/>
    </location>
</feature>
<evidence type="ECO:0000256" key="1">
    <source>
        <dbReference type="SAM" id="MobiDB-lite"/>
    </source>
</evidence>
<keyword evidence="2" id="KW-0472">Membrane</keyword>
<comment type="caution">
    <text evidence="4">The sequence shown here is derived from an EMBL/GenBank/DDBJ whole genome shotgun (WGS) entry which is preliminary data.</text>
</comment>
<sequence length="1411" mass="156944">MKNILLRVSLFCGLFAIQCSVTVLGSVTRDTIFLRVYDSRYISHMVLLMSFATAYASTAISQLQQRGVQASTIASVFPILSSLVMIVFWIVLTQAPSFLYISCIMLYMWVEVTVQLLAQQFWDICAAAFSVSESKQYFGAITFGSTIGTLLASFGLIPLMRAYDVTTEGTVVVVSALQALIGFAMFAITPMFATPKKPSSPKTAKNGPPTSVLSDVRSRPYLMHVCFFEFGATVVRVFVDYSTLAILGQYPEDTVKYALGTINGIQSFLMMPLQLLSGPIFTYFGVMYGISALPLAVILFGGTTYSSSSYMLLIASRATYNSVTYAIFNPARELLWLPLHSLDRSKFKSFVTGPFRSLARVFGALLSMALTSDIVMNYCGSSAVSIFVIILGTAWFVDALAARQSYATEFYSSLKKGHMDVSSHLIDFTTDQIELVQKTLRKSESNRIAFVLSFIQPTHVPIFHKELRDVFYRHDSSVLSLPTKLKLIQLHVAYKKQKHHDESTCIFQFKDMMDLFQNTSTPRQLRLAAILACGYETHAAVAPLHACLSAETDISLTVGAAIAVLRASQWIDEKSTILLQRMLHEPPDVKAKVICLRIVGKELPELLGNGYLVYLLHQSQESRVIHAALECCRQSKRTSAMLVPALIKWLADASFRSEALEALLVFPPSLVWDNLVDFLEKSLERHDFEAILGGIRFLEMGQFPPDAKLDFVLNMMDSLMDLEGLDEEPSEMNLGDVLLLNQRLPLWDLLADAIIRAANENQSKDKQRMLKRLDRIVAAYIFQGYQLKNLRNLLDDQVQHALLPQVMECALDTVLRVVLKLESAKFPKGFNVHVLIEGLRSDVPEVISAVQEVFETLLRSTIKHTLMPLLFPNTMKAPTAIQMEKDVRRLQKRSGLELIQHAMTDSNMDVELSCLAVEHYLSLVESQHEDDSVVLPQEQALRLVEHSITKDMLVRTLTNPSTERAKALQYLFQLIPLPQQTSSTTSSSVVTSLRACALFRSINVIDLVQKVAVHFSQVVVDADTIFVAEGEVATQMFVIASGNVQLHQNNGSLLTVLQPGACVGELALLTSKGTHPASATALTQCVLLAISRSSLNTLIQNNNAIARGVLDALASALKWSYFQQTNAPNSESHRLRRLMAQVTVTSNVDKAATALLSSIGRPRHRSKSEAPLKEMQKKIAALTEPLERTHSKSHLRDYSSLRLNINDFAARETMEVKYTHLEKCLHLKASQFMKDVEDDQISAVAQMAQEMVLANDAVLFQDGTPATSLYVVVEGRVVCSGDDNNGQKEIFESGDAFGELSFCRGSTHISTATAETTHLSVVLLEIPTTELIALAEKHLKLLQVILAWLSRKITLKMNFPQDFHLPFASTQPISPIGSPRSSPRNKNPPRRMWDDHDNESQVLTPRRKKTV</sequence>
<feature type="transmembrane region" description="Helical" evidence="2">
    <location>
        <begin position="375"/>
        <end position="397"/>
    </location>
</feature>
<keyword evidence="5" id="KW-1185">Reference proteome</keyword>
<dbReference type="SUPFAM" id="SSF51206">
    <property type="entry name" value="cAMP-binding domain-like"/>
    <property type="match status" value="2"/>
</dbReference>
<feature type="transmembrane region" description="Helical" evidence="2">
    <location>
        <begin position="137"/>
        <end position="159"/>
    </location>
</feature>
<dbReference type="CDD" id="cd00038">
    <property type="entry name" value="CAP_ED"/>
    <property type="match status" value="2"/>
</dbReference>
<dbReference type="PANTHER" id="PTHR24567">
    <property type="entry name" value="CRP FAMILY TRANSCRIPTIONAL REGULATORY PROTEIN"/>
    <property type="match status" value="1"/>
</dbReference>
<feature type="compositionally biased region" description="Low complexity" evidence="1">
    <location>
        <begin position="1372"/>
        <end position="1385"/>
    </location>
</feature>
<dbReference type="Pfam" id="PF00027">
    <property type="entry name" value="cNMP_binding"/>
    <property type="match status" value="2"/>
</dbReference>
<dbReference type="Proteomes" id="UP000481153">
    <property type="component" value="Unassembled WGS sequence"/>
</dbReference>
<feature type="transmembrane region" description="Helical" evidence="2">
    <location>
        <begin position="280"/>
        <end position="301"/>
    </location>
</feature>
<dbReference type="GO" id="GO:0005829">
    <property type="term" value="C:cytosol"/>
    <property type="evidence" value="ECO:0007669"/>
    <property type="project" value="TreeGrafter"/>
</dbReference>
<dbReference type="InterPro" id="IPR050397">
    <property type="entry name" value="Env_Response_Regulators"/>
</dbReference>
<reference evidence="4 5" key="1">
    <citation type="submission" date="2019-07" db="EMBL/GenBank/DDBJ databases">
        <title>Genomics analysis of Aphanomyces spp. identifies a new class of oomycete effector associated with host adaptation.</title>
        <authorList>
            <person name="Gaulin E."/>
        </authorList>
    </citation>
    <scope>NUCLEOTIDE SEQUENCE [LARGE SCALE GENOMIC DNA]</scope>
    <source>
        <strain evidence="4 5">ATCC 201684</strain>
    </source>
</reference>
<feature type="transmembrane region" description="Helical" evidence="2">
    <location>
        <begin position="171"/>
        <end position="193"/>
    </location>
</feature>
<dbReference type="InterPro" id="IPR000595">
    <property type="entry name" value="cNMP-bd_dom"/>
</dbReference>
<dbReference type="GO" id="GO:0003700">
    <property type="term" value="F:DNA-binding transcription factor activity"/>
    <property type="evidence" value="ECO:0007669"/>
    <property type="project" value="TreeGrafter"/>
</dbReference>
<evidence type="ECO:0000259" key="3">
    <source>
        <dbReference type="PROSITE" id="PS50042"/>
    </source>
</evidence>
<feature type="transmembrane region" description="Helical" evidence="2">
    <location>
        <begin position="72"/>
        <end position="92"/>
    </location>
</feature>
<name>A0A6G0XXK8_9STRA</name>
<dbReference type="Gene3D" id="2.60.120.10">
    <property type="entry name" value="Jelly Rolls"/>
    <property type="match status" value="2"/>
</dbReference>